<feature type="compositionally biased region" description="Low complexity" evidence="1">
    <location>
        <begin position="342"/>
        <end position="357"/>
    </location>
</feature>
<keyword evidence="2" id="KW-0472">Membrane</keyword>
<feature type="transmembrane region" description="Helical" evidence="2">
    <location>
        <begin position="611"/>
        <end position="638"/>
    </location>
</feature>
<dbReference type="Proteomes" id="UP000216725">
    <property type="component" value="Unassembled WGS sequence"/>
</dbReference>
<evidence type="ECO:0000313" key="5">
    <source>
        <dbReference type="Proteomes" id="UP000216725"/>
    </source>
</evidence>
<feature type="transmembrane region" description="Helical" evidence="2">
    <location>
        <begin position="450"/>
        <end position="468"/>
    </location>
</feature>
<organism evidence="4 5">
    <name type="scientific">Pseudoscardovia radai</name>
    <dbReference type="NCBI Taxonomy" id="987066"/>
    <lineage>
        <taxon>Bacteria</taxon>
        <taxon>Bacillati</taxon>
        <taxon>Actinomycetota</taxon>
        <taxon>Actinomycetes</taxon>
        <taxon>Bifidobacteriales</taxon>
        <taxon>Bifidobacteriaceae</taxon>
        <taxon>Pseudoscardovia</taxon>
    </lineage>
</organism>
<sequence>MTEDMDQEQGGFAASDDGIVRGTPSPASPAPAPAPGSSAVPSSAPHAAAPMPPASAPSAASAPAPSGFQYPDTVSGSSADGVAQALQTAAPVADYDFGAAPAAADYDGYAPAPAYGASLNDGARTPAYGASRNDGAVAYDGADDAAAATDGTDGFEAVPAPAPRESAPNAPVPGGFAESVSPAPSETPAAPAPSAPVPETASIHSPRPRITEIARDGDDSDLDDATRALPLTPGGFTDIDAASYPSLSFNDPTRPSAGANDALNALLADGSGSGFGADPDSDMLGGSRVVAADDDDSSAYGRTSNRLAALAAGVSKRKRDKAFAPASPSDNSDADAIADATNASTTPDTAAQPATPTRPRRPRPRRSTIIVAAILGIVGLLAATLAFVLGVRTNAGQAYDTIAWQGFSTEIPAASAAEAALHESLVVKGISAVLALAALVIAAVRKRSALLVQLVAYLAVGLACARWLKPALERPVFSPLRPNPANSAPSGHMLVAMCCTIALVMAVPRAWRALTSALGFVYCGALGLALVAGQWHRPTDVVMAALIAGGLALVTMAFSIGSGLDPLPTRRESPSVQIVASAFIAGGVLLSLYGVFGIWQLSADLDLEPMWASHSVCVSATAGILGVTMLTFGLVCAFRQLSACPLTGSGIFGTPPRPPKSPAKSGR</sequence>
<feature type="domain" description="Phosphatidic acid phosphatase type 2/haloperoxidase" evidence="3">
    <location>
        <begin position="452"/>
        <end position="558"/>
    </location>
</feature>
<feature type="transmembrane region" description="Helical" evidence="2">
    <location>
        <begin position="425"/>
        <end position="443"/>
    </location>
</feature>
<reference evidence="4 5" key="1">
    <citation type="journal article" date="2017" name="BMC Genomics">
        <title>Comparative genomic and phylogenomic analyses of the Bifidobacteriaceae family.</title>
        <authorList>
            <person name="Lugli G.A."/>
            <person name="Milani C."/>
            <person name="Turroni F."/>
            <person name="Duranti S."/>
            <person name="Mancabelli L."/>
            <person name="Mangifesta M."/>
            <person name="Ferrario C."/>
            <person name="Modesto M."/>
            <person name="Mattarelli P."/>
            <person name="Jiri K."/>
            <person name="van Sinderen D."/>
            <person name="Ventura M."/>
        </authorList>
    </citation>
    <scope>NUCLEOTIDE SEQUENCE [LARGE SCALE GENOMIC DNA]</scope>
    <source>
        <strain evidence="4 5">DSM 24742</strain>
    </source>
</reference>
<proteinExistence type="predicted"/>
<gene>
    <name evidence="4" type="ORF">PSRA_1754</name>
</gene>
<feature type="compositionally biased region" description="Low complexity" evidence="1">
    <location>
        <begin position="35"/>
        <end position="49"/>
    </location>
</feature>
<keyword evidence="5" id="KW-1185">Reference proteome</keyword>
<dbReference type="Pfam" id="PF01569">
    <property type="entry name" value="PAP2"/>
    <property type="match status" value="1"/>
</dbReference>
<keyword evidence="2" id="KW-1133">Transmembrane helix</keyword>
<evidence type="ECO:0000256" key="1">
    <source>
        <dbReference type="SAM" id="MobiDB-lite"/>
    </source>
</evidence>
<dbReference type="InterPro" id="IPR000326">
    <property type="entry name" value="PAP2/HPO"/>
</dbReference>
<dbReference type="InterPro" id="IPR036938">
    <property type="entry name" value="PAP2/HPO_sf"/>
</dbReference>
<feature type="region of interest" description="Disordered" evidence="1">
    <location>
        <begin position="342"/>
        <end position="363"/>
    </location>
</feature>
<evidence type="ECO:0000313" key="4">
    <source>
        <dbReference type="EMBL" id="OZG48909.1"/>
    </source>
</evidence>
<feature type="transmembrane region" description="Helical" evidence="2">
    <location>
        <begin position="514"/>
        <end position="535"/>
    </location>
</feature>
<feature type="region of interest" description="Disordered" evidence="1">
    <location>
        <begin position="1"/>
        <end position="79"/>
    </location>
</feature>
<name>A0A261EPY1_9BIFI</name>
<feature type="transmembrane region" description="Helical" evidence="2">
    <location>
        <begin position="541"/>
        <end position="564"/>
    </location>
</feature>
<dbReference type="Gene3D" id="1.20.144.10">
    <property type="entry name" value="Phosphatidic acid phosphatase type 2/haloperoxidase"/>
    <property type="match status" value="1"/>
</dbReference>
<accession>A0A261EPY1</accession>
<dbReference type="AlphaFoldDB" id="A0A261EPY1"/>
<keyword evidence="2" id="KW-0812">Transmembrane</keyword>
<feature type="compositionally biased region" description="Low complexity" evidence="1">
    <location>
        <begin position="56"/>
        <end position="66"/>
    </location>
</feature>
<protein>
    <submittedName>
        <fullName evidence="4">Phosphoesterase</fullName>
    </submittedName>
</protein>
<feature type="region of interest" description="Disordered" evidence="1">
    <location>
        <begin position="147"/>
        <end position="237"/>
    </location>
</feature>
<evidence type="ECO:0000256" key="2">
    <source>
        <dbReference type="SAM" id="Phobius"/>
    </source>
</evidence>
<feature type="transmembrane region" description="Helical" evidence="2">
    <location>
        <begin position="488"/>
        <end position="507"/>
    </location>
</feature>
<comment type="caution">
    <text evidence="4">The sequence shown here is derived from an EMBL/GenBank/DDBJ whole genome shotgun (WGS) entry which is preliminary data.</text>
</comment>
<dbReference type="SUPFAM" id="SSF48317">
    <property type="entry name" value="Acid phosphatase/Vanadium-dependent haloperoxidase"/>
    <property type="match status" value="1"/>
</dbReference>
<feature type="transmembrane region" description="Helical" evidence="2">
    <location>
        <begin position="368"/>
        <end position="391"/>
    </location>
</feature>
<evidence type="ECO:0000259" key="3">
    <source>
        <dbReference type="Pfam" id="PF01569"/>
    </source>
</evidence>
<dbReference type="EMBL" id="MWWR01000025">
    <property type="protein sequence ID" value="OZG48909.1"/>
    <property type="molecule type" value="Genomic_DNA"/>
</dbReference>
<feature type="transmembrane region" description="Helical" evidence="2">
    <location>
        <begin position="576"/>
        <end position="599"/>
    </location>
</feature>
<feature type="compositionally biased region" description="Low complexity" evidence="1">
    <location>
        <begin position="177"/>
        <end position="189"/>
    </location>
</feature>